<comment type="cofactor">
    <cofactor evidence="1">
        <name>Zn(2+)</name>
        <dbReference type="ChEBI" id="CHEBI:29105"/>
    </cofactor>
</comment>
<feature type="domain" description="Peptidase M14" evidence="3">
    <location>
        <begin position="133"/>
        <end position="400"/>
    </location>
</feature>
<dbReference type="Gene3D" id="3.40.630.10">
    <property type="entry name" value="Zn peptidases"/>
    <property type="match status" value="1"/>
</dbReference>
<dbReference type="KEGG" id="pfer:IRI77_05650"/>
<dbReference type="InterPro" id="IPR040626">
    <property type="entry name" value="Pepdidase_M14_N"/>
</dbReference>
<dbReference type="Pfam" id="PF18027">
    <property type="entry name" value="Pepdidase_M14_N"/>
    <property type="match status" value="1"/>
</dbReference>
<dbReference type="Pfam" id="PF00246">
    <property type="entry name" value="Peptidase_M14"/>
    <property type="match status" value="1"/>
</dbReference>
<dbReference type="Proteomes" id="UP000593892">
    <property type="component" value="Chromosome"/>
</dbReference>
<comment type="similarity">
    <text evidence="2">Belongs to the peptidase M14 family.</text>
</comment>
<organism evidence="4 5">
    <name type="scientific">Paludibaculum fermentans</name>
    <dbReference type="NCBI Taxonomy" id="1473598"/>
    <lineage>
        <taxon>Bacteria</taxon>
        <taxon>Pseudomonadati</taxon>
        <taxon>Acidobacteriota</taxon>
        <taxon>Terriglobia</taxon>
        <taxon>Bryobacterales</taxon>
        <taxon>Bryobacteraceae</taxon>
        <taxon>Paludibaculum</taxon>
    </lineage>
</organism>
<dbReference type="GO" id="GO:0006508">
    <property type="term" value="P:proteolysis"/>
    <property type="evidence" value="ECO:0007669"/>
    <property type="project" value="InterPro"/>
</dbReference>
<dbReference type="GO" id="GO:0004181">
    <property type="term" value="F:metallocarboxypeptidase activity"/>
    <property type="evidence" value="ECO:0007669"/>
    <property type="project" value="InterPro"/>
</dbReference>
<evidence type="ECO:0000313" key="4">
    <source>
        <dbReference type="EMBL" id="QOY89438.1"/>
    </source>
</evidence>
<comment type="caution">
    <text evidence="2">Lacks conserved residue(s) required for the propagation of feature annotation.</text>
</comment>
<evidence type="ECO:0000256" key="2">
    <source>
        <dbReference type="PROSITE-ProRule" id="PRU01379"/>
    </source>
</evidence>
<accession>A0A7S7SM18</accession>
<evidence type="ECO:0000313" key="5">
    <source>
        <dbReference type="Proteomes" id="UP000593892"/>
    </source>
</evidence>
<evidence type="ECO:0000256" key="1">
    <source>
        <dbReference type="ARBA" id="ARBA00001947"/>
    </source>
</evidence>
<reference evidence="4 5" key="1">
    <citation type="submission" date="2020-10" db="EMBL/GenBank/DDBJ databases">
        <title>Complete genome sequence of Paludibaculum fermentans P105T, a facultatively anaerobic acidobacterium capable of dissimilatory Fe(III) reduction.</title>
        <authorList>
            <person name="Dedysh S.N."/>
            <person name="Beletsky A.V."/>
            <person name="Kulichevskaya I.S."/>
            <person name="Mardanov A.V."/>
            <person name="Ravin N.V."/>
        </authorList>
    </citation>
    <scope>NUCLEOTIDE SEQUENCE [LARGE SCALE GENOMIC DNA]</scope>
    <source>
        <strain evidence="4 5">P105</strain>
    </source>
</reference>
<dbReference type="Gene3D" id="2.60.40.3120">
    <property type="match status" value="1"/>
</dbReference>
<proteinExistence type="inferred from homology"/>
<dbReference type="SUPFAM" id="SSF53187">
    <property type="entry name" value="Zn-dependent exopeptidases"/>
    <property type="match status" value="1"/>
</dbReference>
<dbReference type="RefSeq" id="WP_194451100.1">
    <property type="nucleotide sequence ID" value="NZ_CP063849.1"/>
</dbReference>
<keyword evidence="5" id="KW-1185">Reference proteome</keyword>
<evidence type="ECO:0000259" key="3">
    <source>
        <dbReference type="PROSITE" id="PS52035"/>
    </source>
</evidence>
<dbReference type="PANTHER" id="PTHR12756:SF11">
    <property type="entry name" value="CYTOSOLIC CARBOXYPEPTIDASE 1"/>
    <property type="match status" value="1"/>
</dbReference>
<protein>
    <recommendedName>
        <fullName evidence="3">Peptidase M14 domain-containing protein</fullName>
    </recommendedName>
</protein>
<gene>
    <name evidence="4" type="ORF">IRI77_05650</name>
</gene>
<dbReference type="InterPro" id="IPR000834">
    <property type="entry name" value="Peptidase_M14"/>
</dbReference>
<dbReference type="GO" id="GO:0008270">
    <property type="term" value="F:zinc ion binding"/>
    <property type="evidence" value="ECO:0007669"/>
    <property type="project" value="InterPro"/>
</dbReference>
<sequence>MLALLLAAVTVSTAFEGGNLGKVETAAPDHLRLAVKGQADQNGRNRQANWYYFELRNLPKGAFRFDLTDLVGEYNFKPGSHAVTKGTRPVYSYDGGRTWTHFTDDQVSWNEDAKELTVRFVPAKPLIRIAHTPPYTNSNLQALLKEFAAKSYLKQESIGASVHGRSLPLLTITDFEAPESGKKVIWWMVRQHAWETGTSWALEGGLRKLLAPESAGLRKRFVFKVLPCPDPDGMAEGGVRFNVNGYDINRNWDAIDPATMPEIAAMRKAILAWVDSGHRIDLFLAMHNTESVDYIDTMLSTGGPELNTLAQRFQRLLNEKTVFYAPNGPRDAGESTTPGMKGRKTVHQELFAARKVPAFLMEQMVENHPRLHRPPTVQDRLDFGAALVDVLTEAVTPAQP</sequence>
<dbReference type="PANTHER" id="PTHR12756">
    <property type="entry name" value="CYTOSOLIC CARBOXYPEPTIDASE"/>
    <property type="match status" value="1"/>
</dbReference>
<dbReference type="InterPro" id="IPR050821">
    <property type="entry name" value="Cytosolic_carboxypeptidase"/>
</dbReference>
<dbReference type="AlphaFoldDB" id="A0A7S7SM18"/>
<dbReference type="PROSITE" id="PS52035">
    <property type="entry name" value="PEPTIDASE_M14"/>
    <property type="match status" value="1"/>
</dbReference>
<name>A0A7S7SM18_PALFE</name>
<dbReference type="EMBL" id="CP063849">
    <property type="protein sequence ID" value="QOY89438.1"/>
    <property type="molecule type" value="Genomic_DNA"/>
</dbReference>